<evidence type="ECO:0000313" key="3">
    <source>
        <dbReference type="EMBL" id="KXT04388.1"/>
    </source>
</evidence>
<dbReference type="CDD" id="cd11392">
    <property type="entry name" value="bHLH_ScPHO4_like"/>
    <property type="match status" value="1"/>
</dbReference>
<dbReference type="EMBL" id="LFZN01000021">
    <property type="protein sequence ID" value="KXT04388.1"/>
    <property type="molecule type" value="Genomic_DNA"/>
</dbReference>
<feature type="region of interest" description="Disordered" evidence="1">
    <location>
        <begin position="88"/>
        <end position="112"/>
    </location>
</feature>
<feature type="region of interest" description="Disordered" evidence="1">
    <location>
        <begin position="689"/>
        <end position="717"/>
    </location>
</feature>
<evidence type="ECO:0000313" key="4">
    <source>
        <dbReference type="Proteomes" id="UP000070133"/>
    </source>
</evidence>
<feature type="compositionally biased region" description="Polar residues" evidence="1">
    <location>
        <begin position="89"/>
        <end position="112"/>
    </location>
</feature>
<accession>A0A139HPK9</accession>
<organism evidence="3 4">
    <name type="scientific">Pseudocercospora eumusae</name>
    <dbReference type="NCBI Taxonomy" id="321146"/>
    <lineage>
        <taxon>Eukaryota</taxon>
        <taxon>Fungi</taxon>
        <taxon>Dikarya</taxon>
        <taxon>Ascomycota</taxon>
        <taxon>Pezizomycotina</taxon>
        <taxon>Dothideomycetes</taxon>
        <taxon>Dothideomycetidae</taxon>
        <taxon>Mycosphaerellales</taxon>
        <taxon>Mycosphaerellaceae</taxon>
        <taxon>Pseudocercospora</taxon>
    </lineage>
</organism>
<feature type="region of interest" description="Disordered" evidence="1">
    <location>
        <begin position="327"/>
        <end position="529"/>
    </location>
</feature>
<comment type="caution">
    <text evidence="3">The sequence shown here is derived from an EMBL/GenBank/DDBJ whole genome shotgun (WGS) entry which is preliminary data.</text>
</comment>
<feature type="region of interest" description="Disordered" evidence="1">
    <location>
        <begin position="620"/>
        <end position="665"/>
    </location>
</feature>
<protein>
    <recommendedName>
        <fullName evidence="2">BHLH domain-containing protein</fullName>
    </recommendedName>
</protein>
<gene>
    <name evidence="3" type="ORF">AC578_3635</name>
</gene>
<dbReference type="SUPFAM" id="SSF47459">
    <property type="entry name" value="HLH, helix-loop-helix DNA-binding domain"/>
    <property type="match status" value="1"/>
</dbReference>
<evidence type="ECO:0000259" key="2">
    <source>
        <dbReference type="PROSITE" id="PS50888"/>
    </source>
</evidence>
<feature type="compositionally biased region" description="Polar residues" evidence="1">
    <location>
        <begin position="225"/>
        <end position="235"/>
    </location>
</feature>
<feature type="compositionally biased region" description="Polar residues" evidence="1">
    <location>
        <begin position="342"/>
        <end position="351"/>
    </location>
</feature>
<feature type="compositionally biased region" description="Basic and acidic residues" evidence="1">
    <location>
        <begin position="642"/>
        <end position="652"/>
    </location>
</feature>
<proteinExistence type="predicted"/>
<feature type="compositionally biased region" description="Polar residues" evidence="1">
    <location>
        <begin position="443"/>
        <end position="459"/>
    </location>
</feature>
<feature type="compositionally biased region" description="Polar residues" evidence="1">
    <location>
        <begin position="584"/>
        <end position="593"/>
    </location>
</feature>
<feature type="region of interest" description="Disordered" evidence="1">
    <location>
        <begin position="1"/>
        <end position="21"/>
    </location>
</feature>
<dbReference type="OrthoDB" id="5344169at2759"/>
<feature type="compositionally biased region" description="Low complexity" evidence="1">
    <location>
        <begin position="236"/>
        <end position="249"/>
    </location>
</feature>
<dbReference type="Gene3D" id="4.10.280.10">
    <property type="entry name" value="Helix-loop-helix DNA-binding domain"/>
    <property type="match status" value="1"/>
</dbReference>
<keyword evidence="4" id="KW-1185">Reference proteome</keyword>
<dbReference type="PROSITE" id="PS50888">
    <property type="entry name" value="BHLH"/>
    <property type="match status" value="1"/>
</dbReference>
<dbReference type="Proteomes" id="UP000070133">
    <property type="component" value="Unassembled WGS sequence"/>
</dbReference>
<dbReference type="InterPro" id="IPR011598">
    <property type="entry name" value="bHLH_dom"/>
</dbReference>
<dbReference type="AlphaFoldDB" id="A0A139HPK9"/>
<name>A0A139HPK9_9PEZI</name>
<feature type="domain" description="BHLH" evidence="2">
    <location>
        <begin position="592"/>
        <end position="673"/>
    </location>
</feature>
<feature type="compositionally biased region" description="Polar residues" evidence="1">
    <location>
        <begin position="697"/>
        <end position="717"/>
    </location>
</feature>
<feature type="region of interest" description="Disordered" evidence="1">
    <location>
        <begin position="225"/>
        <end position="308"/>
    </location>
</feature>
<feature type="compositionally biased region" description="Low complexity" evidence="1">
    <location>
        <begin position="470"/>
        <end position="495"/>
    </location>
</feature>
<feature type="compositionally biased region" description="Low complexity" evidence="1">
    <location>
        <begin position="428"/>
        <end position="442"/>
    </location>
</feature>
<sequence>MDASAEQAWSRAPDQVDPMPQMNTTLDDLGNLFEFGDIDLNDIPSVDAPHYDEHMQQSGTHPHTPFDEISEAQAITGTTAQDFGAHQFGISTSDHGQQQHRFNGQGQTSNQYPQDSVFQQQMQGFHQTQQFQFQGIQRFPSHQHVPPTPNSFEMHGEAGRFLQHQMDPQHRTILEQRYQLRKEDAIAFTPIVSPAGTPHYNVQPEFTIPGAYFSPLTSPMLEAQNGQAQHNQGYYTNPSTAPSSNATSPLDPSIDVDMMGDELSLNDAVDPQSGKSTRRKIATPRSAGPLARVKQSPIQKASKRKSGTMLSSLAPALELHGNVELQRSKSAQPVSGGLQMPRNDSSENGSISPEPLSEALMGPPPKPTSSKTQSPAITGQKKAQNALGKAATPKSLLSMRGASQASSKVDQRSAGATNDPMVLEDIQLPAAADSSSRRPSLSQINTQVPSSTYAETTPRLSARKTPKLGPQSTPSSARPASAASAAPSPSLVGSPMTASTPGALLKNGKVDSKGGRGNKKRGSVSSIGTLLSPALRPRISPSIKPLLPEGASLHSPTHALLLASKSNYQNLLEGNHLPGVNYPDSLSTGLTSKRTSHKVAEQGRRNRINEALKEMQSLLPKAAQPKTKDPASSDSPEAAADADSKDTKEESAAKSNNSKAATVESANEYIRKLQKENAALLALKKENEEMRKRLQQHESGGVNSPADSTSSAAVDAK</sequence>
<feature type="region of interest" description="Disordered" evidence="1">
    <location>
        <begin position="583"/>
        <end position="604"/>
    </location>
</feature>
<dbReference type="SMART" id="SM00353">
    <property type="entry name" value="HLH"/>
    <property type="match status" value="1"/>
</dbReference>
<reference evidence="3 4" key="1">
    <citation type="submission" date="2015-07" db="EMBL/GenBank/DDBJ databases">
        <title>Comparative genomics of the Sigatoka disease complex on banana suggests a link between parallel evolutionary changes in Pseudocercospora fijiensis and Pseudocercospora eumusae and increased virulence on the banana host.</title>
        <authorList>
            <person name="Chang T.-C."/>
            <person name="Salvucci A."/>
            <person name="Crous P.W."/>
            <person name="Stergiopoulos I."/>
        </authorList>
    </citation>
    <scope>NUCLEOTIDE SEQUENCE [LARGE SCALE GENOMIC DNA]</scope>
    <source>
        <strain evidence="3 4">CBS 114824</strain>
    </source>
</reference>
<dbReference type="Pfam" id="PF00010">
    <property type="entry name" value="HLH"/>
    <property type="match status" value="1"/>
</dbReference>
<feature type="compositionally biased region" description="Low complexity" evidence="1">
    <location>
        <begin position="632"/>
        <end position="641"/>
    </location>
</feature>
<dbReference type="InterPro" id="IPR036638">
    <property type="entry name" value="HLH_DNA-bd_sf"/>
</dbReference>
<evidence type="ECO:0000256" key="1">
    <source>
        <dbReference type="SAM" id="MobiDB-lite"/>
    </source>
</evidence>
<dbReference type="STRING" id="321146.A0A139HPK9"/>
<dbReference type="GO" id="GO:0046983">
    <property type="term" value="F:protein dimerization activity"/>
    <property type="evidence" value="ECO:0007669"/>
    <property type="project" value="InterPro"/>
</dbReference>